<dbReference type="EMBL" id="BNJQ01000009">
    <property type="protein sequence ID" value="GHP05030.1"/>
    <property type="molecule type" value="Genomic_DNA"/>
</dbReference>
<dbReference type="PANTHER" id="PTHR43918">
    <property type="entry name" value="ACETYLCHOLINESTERASE"/>
    <property type="match status" value="1"/>
</dbReference>
<dbReference type="Gene3D" id="3.40.50.1820">
    <property type="entry name" value="alpha/beta hydrolase"/>
    <property type="match status" value="1"/>
</dbReference>
<dbReference type="PANTHER" id="PTHR43918:SF4">
    <property type="entry name" value="CARBOXYLIC ESTER HYDROLASE"/>
    <property type="match status" value="1"/>
</dbReference>
<organism evidence="6 7">
    <name type="scientific">Pycnococcus provasolii</name>
    <dbReference type="NCBI Taxonomy" id="41880"/>
    <lineage>
        <taxon>Eukaryota</taxon>
        <taxon>Viridiplantae</taxon>
        <taxon>Chlorophyta</taxon>
        <taxon>Pseudoscourfieldiophyceae</taxon>
        <taxon>Pseudoscourfieldiales</taxon>
        <taxon>Pycnococcaceae</taxon>
        <taxon>Pycnococcus</taxon>
    </lineage>
</organism>
<evidence type="ECO:0000259" key="5">
    <source>
        <dbReference type="Pfam" id="PF00135"/>
    </source>
</evidence>
<keyword evidence="7" id="KW-1185">Reference proteome</keyword>
<evidence type="ECO:0000256" key="4">
    <source>
        <dbReference type="SAM" id="SignalP"/>
    </source>
</evidence>
<evidence type="ECO:0000313" key="6">
    <source>
        <dbReference type="EMBL" id="GHP05030.1"/>
    </source>
</evidence>
<dbReference type="Pfam" id="PF00135">
    <property type="entry name" value="COesterase"/>
    <property type="match status" value="1"/>
</dbReference>
<sequence>MLLVLLLGLFVFQFHFTSIDASHGSNTNHHKRARTASQGDSGVQETASGDVRGTTANNGVRGFYAVPYAQNTIGSMRFKPPKPVVPWANETLDATLANDRHIKCPQFSINDVTKPFVHYVGDEDCLTLDFFVPPNPNNESLPVMVFIHGGGFWVGDDEKFAFGHFDGTKFAEAANVILFTVNYRLGPLGFLAHPALTFDDNGHSAVGNLGLRDQRLAMEWAKATAPMLGGDVNRITIFGQSAGGMSICYHYTSQASASLFSSAIIESGNCGQAPQVWTDKDDAMNVGIQYVKAMGCDDDDGKKTPTRDADAISKCLQSISVNKIMEHAMDPGSVVKIGYAPPLTPVMPWTPTVDGSFGGVIDSPLSLVRKGKVANKPVIAGHTKDEMKLFVYLAPFISKVAIPLSEEGAEKIMRKMLMDDDGSIVKQVLGEYSAWDYASPGDRMEAAMRDWFFACDMSRFIRATTEQGTTNSYLYRFSYPIHWIDSTDLGMKEYHASELPFVFHMEYPPIHVFDDDDEGMFRAFVHYWGKFASSASSFGDDALTWPSAYPAWSRAYGGSEDAWMELGQNKTVRMVSGLNADRRCSFWDSLMEKKRMVELSRLR</sequence>
<protein>
    <recommendedName>
        <fullName evidence="5">Carboxylesterase type B domain-containing protein</fullName>
    </recommendedName>
</protein>
<evidence type="ECO:0000256" key="3">
    <source>
        <dbReference type="SAM" id="MobiDB-lite"/>
    </source>
</evidence>
<dbReference type="InterPro" id="IPR029058">
    <property type="entry name" value="AB_hydrolase_fold"/>
</dbReference>
<dbReference type="InterPro" id="IPR050654">
    <property type="entry name" value="AChE-related_enzymes"/>
</dbReference>
<feature type="domain" description="Carboxylesterase type B" evidence="5">
    <location>
        <begin position="44"/>
        <end position="587"/>
    </location>
</feature>
<feature type="region of interest" description="Disordered" evidence="3">
    <location>
        <begin position="23"/>
        <end position="52"/>
    </location>
</feature>
<dbReference type="AlphaFoldDB" id="A0A830HGZ7"/>
<reference evidence="6" key="1">
    <citation type="submission" date="2020-10" db="EMBL/GenBank/DDBJ databases">
        <title>Unveiling of a novel bifunctional photoreceptor, Dualchrome1, isolated from a cosmopolitan green alga.</title>
        <authorList>
            <person name="Suzuki S."/>
            <person name="Kawachi M."/>
        </authorList>
    </citation>
    <scope>NUCLEOTIDE SEQUENCE</scope>
    <source>
        <strain evidence="6">NIES 2893</strain>
    </source>
</reference>
<evidence type="ECO:0000256" key="1">
    <source>
        <dbReference type="ARBA" id="ARBA00005964"/>
    </source>
</evidence>
<comment type="similarity">
    <text evidence="1">Belongs to the type-B carboxylesterase/lipase family.</text>
</comment>
<gene>
    <name evidence="6" type="ORF">PPROV_000378200</name>
</gene>
<dbReference type="GO" id="GO:0052689">
    <property type="term" value="F:carboxylic ester hydrolase activity"/>
    <property type="evidence" value="ECO:0007669"/>
    <property type="project" value="TreeGrafter"/>
</dbReference>
<evidence type="ECO:0000313" key="7">
    <source>
        <dbReference type="Proteomes" id="UP000660262"/>
    </source>
</evidence>
<comment type="caution">
    <text evidence="6">The sequence shown here is derived from an EMBL/GenBank/DDBJ whole genome shotgun (WGS) entry which is preliminary data.</text>
</comment>
<name>A0A830HGZ7_9CHLO</name>
<proteinExistence type="inferred from homology"/>
<accession>A0A830HGZ7</accession>
<keyword evidence="2" id="KW-0378">Hydrolase</keyword>
<evidence type="ECO:0000256" key="2">
    <source>
        <dbReference type="ARBA" id="ARBA00022801"/>
    </source>
</evidence>
<keyword evidence="4" id="KW-0732">Signal</keyword>
<feature type="signal peptide" evidence="4">
    <location>
        <begin position="1"/>
        <end position="21"/>
    </location>
</feature>
<dbReference type="SUPFAM" id="SSF53474">
    <property type="entry name" value="alpha/beta-Hydrolases"/>
    <property type="match status" value="1"/>
</dbReference>
<dbReference type="OrthoDB" id="2012139at2759"/>
<dbReference type="Proteomes" id="UP000660262">
    <property type="component" value="Unassembled WGS sequence"/>
</dbReference>
<feature type="compositionally biased region" description="Polar residues" evidence="3">
    <location>
        <begin position="35"/>
        <end position="47"/>
    </location>
</feature>
<dbReference type="InterPro" id="IPR002018">
    <property type="entry name" value="CarbesteraseB"/>
</dbReference>
<feature type="chain" id="PRO_5032958008" description="Carboxylesterase type B domain-containing protein" evidence="4">
    <location>
        <begin position="22"/>
        <end position="603"/>
    </location>
</feature>